<dbReference type="EMBL" id="CCYA01000318">
    <property type="protein sequence ID" value="CEH16478.1"/>
    <property type="molecule type" value="Genomic_DNA"/>
</dbReference>
<proteinExistence type="predicted"/>
<name>A0A0P1BL33_9BASI</name>
<reference evidence="1 2" key="1">
    <citation type="submission" date="2014-09" db="EMBL/GenBank/DDBJ databases">
        <authorList>
            <person name="Magalhaes I.L.F."/>
            <person name="Oliveira U."/>
            <person name="Santos F.R."/>
            <person name="Vidigal T.H.D.A."/>
            <person name="Brescovit A.D."/>
            <person name="Santos A.J."/>
        </authorList>
    </citation>
    <scope>NUCLEOTIDE SEQUENCE [LARGE SCALE GENOMIC DNA]</scope>
</reference>
<sequence>MWDFMAVFHLETADLLLVHSLYEGHDGCALRVTQSQRWSVTIGRDLHAHHAAKRRAKLRRKPLKTWALIHAC</sequence>
<dbReference type="Proteomes" id="UP000054845">
    <property type="component" value="Unassembled WGS sequence"/>
</dbReference>
<accession>A0A0P1BL33</accession>
<evidence type="ECO:0000313" key="1">
    <source>
        <dbReference type="EMBL" id="CEH16478.1"/>
    </source>
</evidence>
<protein>
    <submittedName>
        <fullName evidence="1">Uncharacterized protein</fullName>
    </submittedName>
</protein>
<keyword evidence="2" id="KW-1185">Reference proteome</keyword>
<organism evidence="1 2">
    <name type="scientific">Ceraceosorus bombacis</name>
    <dbReference type="NCBI Taxonomy" id="401625"/>
    <lineage>
        <taxon>Eukaryota</taxon>
        <taxon>Fungi</taxon>
        <taxon>Dikarya</taxon>
        <taxon>Basidiomycota</taxon>
        <taxon>Ustilaginomycotina</taxon>
        <taxon>Exobasidiomycetes</taxon>
        <taxon>Ceraceosorales</taxon>
        <taxon>Ceraceosoraceae</taxon>
        <taxon>Ceraceosorus</taxon>
    </lineage>
</organism>
<evidence type="ECO:0000313" key="2">
    <source>
        <dbReference type="Proteomes" id="UP000054845"/>
    </source>
</evidence>
<dbReference type="AlphaFoldDB" id="A0A0P1BL33"/>